<feature type="signal peptide" evidence="2">
    <location>
        <begin position="1"/>
        <end position="15"/>
    </location>
</feature>
<evidence type="ECO:0000256" key="2">
    <source>
        <dbReference type="SAM" id="SignalP"/>
    </source>
</evidence>
<protein>
    <submittedName>
        <fullName evidence="3">Uncharacterized protein</fullName>
    </submittedName>
</protein>
<feature type="region of interest" description="Disordered" evidence="1">
    <location>
        <begin position="16"/>
        <end position="46"/>
    </location>
</feature>
<evidence type="ECO:0000313" key="3">
    <source>
        <dbReference type="EMBL" id="MPC38532.1"/>
    </source>
</evidence>
<sequence length="46" mass="4656">MLFVLFLLPAGVSVPQPVPVAPSTPGGKHGVAERRGVEEGGKTSEG</sequence>
<comment type="caution">
    <text evidence="3">The sequence shown here is derived from an EMBL/GenBank/DDBJ whole genome shotgun (WGS) entry which is preliminary data.</text>
</comment>
<feature type="compositionally biased region" description="Basic and acidic residues" evidence="1">
    <location>
        <begin position="30"/>
        <end position="46"/>
    </location>
</feature>
<dbReference type="Proteomes" id="UP000324222">
    <property type="component" value="Unassembled WGS sequence"/>
</dbReference>
<reference evidence="3 4" key="1">
    <citation type="submission" date="2019-05" db="EMBL/GenBank/DDBJ databases">
        <title>Another draft genome of Portunus trituberculatus and its Hox gene families provides insights of decapod evolution.</title>
        <authorList>
            <person name="Jeong J.-H."/>
            <person name="Song I."/>
            <person name="Kim S."/>
            <person name="Choi T."/>
            <person name="Kim D."/>
            <person name="Ryu S."/>
            <person name="Kim W."/>
        </authorList>
    </citation>
    <scope>NUCLEOTIDE SEQUENCE [LARGE SCALE GENOMIC DNA]</scope>
    <source>
        <tissue evidence="3">Muscle</tissue>
    </source>
</reference>
<feature type="chain" id="PRO_5022773735" evidence="2">
    <location>
        <begin position="16"/>
        <end position="46"/>
    </location>
</feature>
<name>A0A5B7EWE8_PORTR</name>
<dbReference type="AlphaFoldDB" id="A0A5B7EWE8"/>
<dbReference type="EMBL" id="VSRR010004093">
    <property type="protein sequence ID" value="MPC38532.1"/>
    <property type="molecule type" value="Genomic_DNA"/>
</dbReference>
<proteinExistence type="predicted"/>
<evidence type="ECO:0000256" key="1">
    <source>
        <dbReference type="SAM" id="MobiDB-lite"/>
    </source>
</evidence>
<gene>
    <name evidence="3" type="ORF">E2C01_032041</name>
</gene>
<accession>A0A5B7EWE8</accession>
<evidence type="ECO:0000313" key="4">
    <source>
        <dbReference type="Proteomes" id="UP000324222"/>
    </source>
</evidence>
<organism evidence="3 4">
    <name type="scientific">Portunus trituberculatus</name>
    <name type="common">Swimming crab</name>
    <name type="synonym">Neptunus trituberculatus</name>
    <dbReference type="NCBI Taxonomy" id="210409"/>
    <lineage>
        <taxon>Eukaryota</taxon>
        <taxon>Metazoa</taxon>
        <taxon>Ecdysozoa</taxon>
        <taxon>Arthropoda</taxon>
        <taxon>Crustacea</taxon>
        <taxon>Multicrustacea</taxon>
        <taxon>Malacostraca</taxon>
        <taxon>Eumalacostraca</taxon>
        <taxon>Eucarida</taxon>
        <taxon>Decapoda</taxon>
        <taxon>Pleocyemata</taxon>
        <taxon>Brachyura</taxon>
        <taxon>Eubrachyura</taxon>
        <taxon>Portunoidea</taxon>
        <taxon>Portunidae</taxon>
        <taxon>Portuninae</taxon>
        <taxon>Portunus</taxon>
    </lineage>
</organism>
<keyword evidence="4" id="KW-1185">Reference proteome</keyword>
<keyword evidence="2" id="KW-0732">Signal</keyword>